<protein>
    <submittedName>
        <fullName evidence="1">Serine/threonine-protein kinase/endoribonuclease IRE1a isoform X2</fullName>
    </submittedName>
</protein>
<proteinExistence type="predicted"/>
<evidence type="ECO:0000313" key="1">
    <source>
        <dbReference type="EMBL" id="GFC65027.1"/>
    </source>
</evidence>
<name>A0A699Q769_TANCI</name>
<organism evidence="1">
    <name type="scientific">Tanacetum cinerariifolium</name>
    <name type="common">Dalmatian daisy</name>
    <name type="synonym">Chrysanthemum cinerariifolium</name>
    <dbReference type="NCBI Taxonomy" id="118510"/>
    <lineage>
        <taxon>Eukaryota</taxon>
        <taxon>Viridiplantae</taxon>
        <taxon>Streptophyta</taxon>
        <taxon>Embryophyta</taxon>
        <taxon>Tracheophyta</taxon>
        <taxon>Spermatophyta</taxon>
        <taxon>Magnoliopsida</taxon>
        <taxon>eudicotyledons</taxon>
        <taxon>Gunneridae</taxon>
        <taxon>Pentapetalae</taxon>
        <taxon>asterids</taxon>
        <taxon>campanulids</taxon>
        <taxon>Asterales</taxon>
        <taxon>Asteraceae</taxon>
        <taxon>Asteroideae</taxon>
        <taxon>Anthemideae</taxon>
        <taxon>Anthemidinae</taxon>
        <taxon>Tanacetum</taxon>
    </lineage>
</organism>
<keyword evidence="1" id="KW-0418">Kinase</keyword>
<dbReference type="GO" id="GO:0016301">
    <property type="term" value="F:kinase activity"/>
    <property type="evidence" value="ECO:0007669"/>
    <property type="project" value="UniProtKB-KW"/>
</dbReference>
<keyword evidence="1" id="KW-0808">Transferase</keyword>
<accession>A0A699Q769</accession>
<reference evidence="1" key="1">
    <citation type="journal article" date="2019" name="Sci. Rep.">
        <title>Draft genome of Tanacetum cinerariifolium, the natural source of mosquito coil.</title>
        <authorList>
            <person name="Yamashiro T."/>
            <person name="Shiraishi A."/>
            <person name="Satake H."/>
            <person name="Nakayama K."/>
        </authorList>
    </citation>
    <scope>NUCLEOTIDE SEQUENCE</scope>
</reference>
<feature type="non-terminal residue" evidence="1">
    <location>
        <position position="1"/>
    </location>
</feature>
<dbReference type="EMBL" id="BKCJ011004918">
    <property type="protein sequence ID" value="GFC65027.1"/>
    <property type="molecule type" value="Genomic_DNA"/>
</dbReference>
<gene>
    <name evidence="1" type="ORF">Tci_836997</name>
</gene>
<dbReference type="AlphaFoldDB" id="A0A699Q769"/>
<comment type="caution">
    <text evidence="1">The sequence shown here is derived from an EMBL/GenBank/DDBJ whole genome shotgun (WGS) entry which is preliminary data.</text>
</comment>
<sequence>LTAAEVYHHPLFWNPEFRLSFLQNASDLVELEGRKPDSIVLKAIEASVQLLYVVNGTKS</sequence>